<dbReference type="Gene3D" id="3.90.480.20">
    <property type="match status" value="1"/>
</dbReference>
<keyword evidence="6" id="KW-0004">4Fe-4S</keyword>
<evidence type="ECO:0000313" key="23">
    <source>
        <dbReference type="Proteomes" id="UP000078397"/>
    </source>
</evidence>
<dbReference type="InterPro" id="IPR006067">
    <property type="entry name" value="NO2/SO3_Rdtase_4Fe4S_dom"/>
</dbReference>
<evidence type="ECO:0000256" key="15">
    <source>
        <dbReference type="ARBA" id="ARBA00023063"/>
    </source>
</evidence>
<dbReference type="EMBL" id="LSBJ02000001">
    <property type="protein sequence ID" value="OAQ73843.1"/>
    <property type="molecule type" value="Genomic_DNA"/>
</dbReference>
<dbReference type="PROSITE" id="PS00365">
    <property type="entry name" value="NIR_SIR"/>
    <property type="match status" value="1"/>
</dbReference>
<evidence type="ECO:0000256" key="10">
    <source>
        <dbReference type="ARBA" id="ARBA00022723"/>
    </source>
</evidence>
<dbReference type="GO" id="GO:0015980">
    <property type="term" value="P:energy derivation by oxidation of organic compounds"/>
    <property type="evidence" value="ECO:0007669"/>
    <property type="project" value="UniProtKB-ARBA"/>
</dbReference>
<accession>A0A179G8Y9</accession>
<comment type="cofactor">
    <cofactor evidence="1">
        <name>siroheme</name>
        <dbReference type="ChEBI" id="CHEBI:60052"/>
    </cofactor>
</comment>
<comment type="catalytic activity">
    <reaction evidence="18">
        <text>NH4(+) + 3 NADP(+) + 2 H2O = nitrite + 3 NADPH + 5 H(+)</text>
        <dbReference type="Rhea" id="RHEA:24632"/>
        <dbReference type="ChEBI" id="CHEBI:15377"/>
        <dbReference type="ChEBI" id="CHEBI:15378"/>
        <dbReference type="ChEBI" id="CHEBI:16301"/>
        <dbReference type="ChEBI" id="CHEBI:28938"/>
        <dbReference type="ChEBI" id="CHEBI:57783"/>
        <dbReference type="ChEBI" id="CHEBI:58349"/>
        <dbReference type="EC" id="1.7.1.4"/>
    </reaction>
</comment>
<protein>
    <recommendedName>
        <fullName evidence="20">Nitrite reductase [NAD(P)H]</fullName>
        <ecNumber evidence="19">1.7.1.4</ecNumber>
    </recommendedName>
</protein>
<dbReference type="Pfam" id="PF04324">
    <property type="entry name" value="Fer2_BFD"/>
    <property type="match status" value="1"/>
</dbReference>
<evidence type="ECO:0000256" key="7">
    <source>
        <dbReference type="ARBA" id="ARBA00022617"/>
    </source>
</evidence>
<name>A0A179G8Y9_METCM</name>
<dbReference type="Pfam" id="PF01077">
    <property type="entry name" value="NIR_SIR"/>
    <property type="match status" value="1"/>
</dbReference>
<dbReference type="Gene3D" id="3.30.413.10">
    <property type="entry name" value="Sulfite Reductase Hemoprotein, domain 1"/>
    <property type="match status" value="1"/>
</dbReference>
<evidence type="ECO:0000256" key="11">
    <source>
        <dbReference type="ARBA" id="ARBA00022827"/>
    </source>
</evidence>
<keyword evidence="7" id="KW-0349">Heme</keyword>
<evidence type="ECO:0000256" key="4">
    <source>
        <dbReference type="ARBA" id="ARBA00005096"/>
    </source>
</evidence>
<organism evidence="22 23">
    <name type="scientific">Pochonia chlamydosporia 170</name>
    <dbReference type="NCBI Taxonomy" id="1380566"/>
    <lineage>
        <taxon>Eukaryota</taxon>
        <taxon>Fungi</taxon>
        <taxon>Dikarya</taxon>
        <taxon>Ascomycota</taxon>
        <taxon>Pezizomycotina</taxon>
        <taxon>Sordariomycetes</taxon>
        <taxon>Hypocreomycetidae</taxon>
        <taxon>Hypocreales</taxon>
        <taxon>Clavicipitaceae</taxon>
        <taxon>Pochonia</taxon>
    </lineage>
</organism>
<dbReference type="GO" id="GO:0046872">
    <property type="term" value="F:metal ion binding"/>
    <property type="evidence" value="ECO:0007669"/>
    <property type="project" value="UniProtKB-KW"/>
</dbReference>
<comment type="caution">
    <text evidence="22">The sequence shown here is derived from an EMBL/GenBank/DDBJ whole genome shotgun (WGS) entry which is preliminary data.</text>
</comment>
<keyword evidence="13" id="KW-0408">Iron</keyword>
<keyword evidence="15" id="KW-0534">Nitrate assimilation</keyword>
<dbReference type="UniPathway" id="UPA00653"/>
<proteinExistence type="inferred from homology"/>
<sequence>MTTGKKKIVVVGLGMVGIAFIEKLLKYDAHERQYTITVLGEESHVAYNRVGLTSFFEHRKVENLYMNPLTWYEETNASLSYHINTKVTYIDSSSKTVTCENGDIVAYDILVLATGSHASIPRHTPGCDANGVFVYRTIDDLVNLIAFAAERKGTTGCVVGGGLLGLEAAKAMMDLESFHSVKLIERNKWVLSRQLDLDAGNMVVQQVRQLGLDVMLSKRVKEIKVDQGNNVTGVVFEDGEQVDCSTLCFAIGVTPRDELARVSGLDCVERGGGIAIGNDLQTSQPDIYAIGECANWQSQTFGLIAPGVEMAEVLAFNLTQAKLHAPRVFKRPDLSTKLKLLGVNVASFGDFFADRDGPKHLPAKYSKLTNGAADQAQSVKTLTYTDPFQNIYKKYIFTSDGKYLLGGMMIGDTNDYIKVVPMVKTMKELDIPPSQFILGAKKDGEDDGDDLPDDTQICSCHNVTKADIVNTVKDGTCKDIGAIKSCTKAGTGCGGCMPLVTTIFNKTMAAMGNEVKNHLCPHFNYSRAELYHIIMVKQLKTLADVMREAGNDKTSSGCEMCKPAVGSIFASLWNKHVMARSTHGLQDTNDRFLGNIQRNGTYSVVPRVPGGEITPDKLLAIGAVAKEYNLYTKITGGQRIDMFGAKKQDLVDIWGKLVAAGMESGHAYAKSLRTVKSCVGTTWCRFGIGDSVGMAVRLEERYKSIRAPHKIKGGVSGCVRECAEAQNKDFGLIATEKGFNIFVAGNGGAKPKHSELLAKDVSPADVIPILDRYLMFYIRTADKLQRTARWLENLPGGLKYLQEVILDDKLGICASLETQMKDLVASYFDEWAEAIKNPEMAAQFKQFHNTPDTIENVETEQDRGQTRPVYWPKDSAAQDFGSLGSQWSSTAWEPVIQTQYFDGADDLPNGISATIKRGDTQLAVWRFRGKYYATQQMCPHKRAFVLSDGLIGHDPNKSCSQDGKQEPSAPEAAPWISCPHHKRNFDMKSGSCSNDGSLSIATFAVEPRGDGLLYLKLPPVEELDAALGTTRWRVRKGESGDYPFAELDRKIQLVGRKSRKVNGIKPTVNGSMNGSSSEMVRPVVMAGGGCGSAPDW</sequence>
<evidence type="ECO:0000256" key="3">
    <source>
        <dbReference type="ARBA" id="ARBA00001974"/>
    </source>
</evidence>
<evidence type="ECO:0000256" key="17">
    <source>
        <dbReference type="ARBA" id="ARBA00050114"/>
    </source>
</evidence>
<comment type="pathway">
    <text evidence="4">Nitrogen metabolism; nitrate reduction (assimilation).</text>
</comment>
<dbReference type="NCBIfam" id="TIGR02374">
    <property type="entry name" value="nitri_red_nirB"/>
    <property type="match status" value="1"/>
</dbReference>
<evidence type="ECO:0000256" key="13">
    <source>
        <dbReference type="ARBA" id="ARBA00023004"/>
    </source>
</evidence>
<dbReference type="InterPro" id="IPR005117">
    <property type="entry name" value="NiRdtase/SiRdtase_haem-b_fer"/>
</dbReference>
<dbReference type="Gene3D" id="3.50.50.60">
    <property type="entry name" value="FAD/NAD(P)-binding domain"/>
    <property type="match status" value="2"/>
</dbReference>
<comment type="catalytic activity">
    <reaction evidence="17">
        <text>NH4(+) + 3 NAD(+) + 2 H2O = nitrite + 3 NADH + 5 H(+)</text>
        <dbReference type="Rhea" id="RHEA:24628"/>
        <dbReference type="ChEBI" id="CHEBI:15377"/>
        <dbReference type="ChEBI" id="CHEBI:15378"/>
        <dbReference type="ChEBI" id="CHEBI:16301"/>
        <dbReference type="ChEBI" id="CHEBI:28938"/>
        <dbReference type="ChEBI" id="CHEBI:57540"/>
        <dbReference type="ChEBI" id="CHEBI:57945"/>
        <dbReference type="EC" id="1.7.1.4"/>
    </reaction>
</comment>
<dbReference type="InterPro" id="IPR052034">
    <property type="entry name" value="NasD-like"/>
</dbReference>
<evidence type="ECO:0000256" key="9">
    <source>
        <dbReference type="ARBA" id="ARBA00022714"/>
    </source>
</evidence>
<evidence type="ECO:0000256" key="6">
    <source>
        <dbReference type="ARBA" id="ARBA00022485"/>
    </source>
</evidence>
<dbReference type="FunFam" id="3.30.413.10:FF:000007">
    <property type="entry name" value="Nitrite reductase [NAD(P)H] large subunit"/>
    <property type="match status" value="1"/>
</dbReference>
<dbReference type="FunFam" id="1.10.10.1100:FF:000002">
    <property type="entry name" value="Nitrite reductase large subunit"/>
    <property type="match status" value="1"/>
</dbReference>
<dbReference type="InterPro" id="IPR036188">
    <property type="entry name" value="FAD/NAD-bd_sf"/>
</dbReference>
<evidence type="ECO:0000256" key="12">
    <source>
        <dbReference type="ARBA" id="ARBA00023002"/>
    </source>
</evidence>
<dbReference type="NCBIfam" id="NF011565">
    <property type="entry name" value="PRK14989.1"/>
    <property type="match status" value="1"/>
</dbReference>
<dbReference type="InterPro" id="IPR023753">
    <property type="entry name" value="FAD/NAD-binding_dom"/>
</dbReference>
<dbReference type="InterPro" id="IPR045854">
    <property type="entry name" value="NO2/SO3_Rdtase_4Fe4S_sf"/>
</dbReference>
<evidence type="ECO:0000259" key="21">
    <source>
        <dbReference type="PROSITE" id="PS51296"/>
    </source>
</evidence>
<dbReference type="Gene3D" id="1.10.10.1100">
    <property type="entry name" value="BFD-like [2Fe-2S]-binding domain"/>
    <property type="match status" value="1"/>
</dbReference>
<dbReference type="PRINTS" id="PR00397">
    <property type="entry name" value="SIROHAEM"/>
</dbReference>
<dbReference type="GO" id="GO:0051537">
    <property type="term" value="F:2 iron, 2 sulfur cluster binding"/>
    <property type="evidence" value="ECO:0007669"/>
    <property type="project" value="UniProtKB-KW"/>
</dbReference>
<dbReference type="GO" id="GO:0008942">
    <property type="term" value="F:nitrite reductase [NAD(P)H] activity"/>
    <property type="evidence" value="ECO:0007669"/>
    <property type="project" value="UniProtKB-EC"/>
</dbReference>
<dbReference type="InterPro" id="IPR006066">
    <property type="entry name" value="NO2/SO3_Rdtase_FeS/sirohaem_BS"/>
</dbReference>
<evidence type="ECO:0000256" key="1">
    <source>
        <dbReference type="ARBA" id="ARBA00001929"/>
    </source>
</evidence>
<dbReference type="CDD" id="cd03529">
    <property type="entry name" value="Rieske_NirD"/>
    <property type="match status" value="1"/>
</dbReference>
<evidence type="ECO:0000256" key="2">
    <source>
        <dbReference type="ARBA" id="ARBA00001966"/>
    </source>
</evidence>
<comment type="cofactor">
    <cofactor evidence="3">
        <name>FAD</name>
        <dbReference type="ChEBI" id="CHEBI:57692"/>
    </cofactor>
</comment>
<dbReference type="Pfam" id="PF00355">
    <property type="entry name" value="Rieske"/>
    <property type="match status" value="1"/>
</dbReference>
<dbReference type="Pfam" id="PF03460">
    <property type="entry name" value="NIR_SIR_ferr"/>
    <property type="match status" value="1"/>
</dbReference>
<dbReference type="SUPFAM" id="SSF51905">
    <property type="entry name" value="FAD/NAD(P)-binding domain"/>
    <property type="match status" value="2"/>
</dbReference>
<comment type="cofactor">
    <cofactor evidence="16">
        <name>[2Fe-2S] cluster</name>
        <dbReference type="ChEBI" id="CHEBI:190135"/>
    </cofactor>
</comment>
<keyword evidence="8" id="KW-0285">Flavoprotein</keyword>
<keyword evidence="23" id="KW-1185">Reference proteome</keyword>
<dbReference type="InterPro" id="IPR012748">
    <property type="entry name" value="Rieske-like_NirD"/>
</dbReference>
<dbReference type="KEGG" id="pchm:VFPPC_13090"/>
<dbReference type="InterPro" id="IPR041854">
    <property type="entry name" value="BFD-like_2Fe2S-bd_dom_sf"/>
</dbReference>
<evidence type="ECO:0000256" key="16">
    <source>
        <dbReference type="ARBA" id="ARBA00034078"/>
    </source>
</evidence>
<dbReference type="PANTHER" id="PTHR43809:SF1">
    <property type="entry name" value="NITRITE REDUCTASE (NADH) LARGE SUBUNIT"/>
    <property type="match status" value="1"/>
</dbReference>
<dbReference type="GO" id="GO:0050660">
    <property type="term" value="F:flavin adenine dinucleotide binding"/>
    <property type="evidence" value="ECO:0007669"/>
    <property type="project" value="InterPro"/>
</dbReference>
<dbReference type="PRINTS" id="PR00368">
    <property type="entry name" value="FADPNR"/>
</dbReference>
<dbReference type="InterPro" id="IPR017941">
    <property type="entry name" value="Rieske_2Fe-2S"/>
</dbReference>
<dbReference type="EC" id="1.7.1.4" evidence="19"/>
<keyword evidence="12" id="KW-0560">Oxidoreductase</keyword>
<evidence type="ECO:0000256" key="20">
    <source>
        <dbReference type="ARBA" id="ARBA00070300"/>
    </source>
</evidence>
<dbReference type="STRING" id="1380566.A0A179G8Y9"/>
<dbReference type="GO" id="GO:0042128">
    <property type="term" value="P:nitrate assimilation"/>
    <property type="evidence" value="ECO:0007669"/>
    <property type="project" value="UniProtKB-UniPathway"/>
</dbReference>
<dbReference type="InterPro" id="IPR036922">
    <property type="entry name" value="Rieske_2Fe-2S_sf"/>
</dbReference>
<gene>
    <name evidence="22" type="ORF">VFPPC_13090</name>
</gene>
<evidence type="ECO:0000256" key="18">
    <source>
        <dbReference type="ARBA" id="ARBA00051413"/>
    </source>
</evidence>
<dbReference type="Gene3D" id="2.102.10.10">
    <property type="entry name" value="Rieske [2Fe-2S] iron-sulphur domain"/>
    <property type="match status" value="1"/>
</dbReference>
<dbReference type="GO" id="GO:0020037">
    <property type="term" value="F:heme binding"/>
    <property type="evidence" value="ECO:0007669"/>
    <property type="project" value="InterPro"/>
</dbReference>
<dbReference type="RefSeq" id="XP_018149926.1">
    <property type="nucleotide sequence ID" value="XM_018290867.1"/>
</dbReference>
<dbReference type="PANTHER" id="PTHR43809">
    <property type="entry name" value="NITRITE REDUCTASE (NADH) LARGE SUBUNIT"/>
    <property type="match status" value="1"/>
</dbReference>
<keyword evidence="11" id="KW-0274">FAD</keyword>
<dbReference type="AlphaFoldDB" id="A0A179G8Y9"/>
<dbReference type="GO" id="GO:0050661">
    <property type="term" value="F:NADP binding"/>
    <property type="evidence" value="ECO:0007669"/>
    <property type="project" value="InterPro"/>
</dbReference>
<keyword evidence="10" id="KW-0479">Metal-binding</keyword>
<evidence type="ECO:0000256" key="8">
    <source>
        <dbReference type="ARBA" id="ARBA00022630"/>
    </source>
</evidence>
<dbReference type="Proteomes" id="UP000078397">
    <property type="component" value="Unassembled WGS sequence"/>
</dbReference>
<dbReference type="CDD" id="cd19944">
    <property type="entry name" value="NirB_Fer2_BFD-like_2"/>
    <property type="match status" value="1"/>
</dbReference>
<keyword evidence="9" id="KW-0001">2Fe-2S</keyword>
<dbReference type="Pfam" id="PF07992">
    <property type="entry name" value="Pyr_redox_2"/>
    <property type="match status" value="1"/>
</dbReference>
<feature type="domain" description="Rieske" evidence="21">
    <location>
        <begin position="899"/>
        <end position="1014"/>
    </location>
</feature>
<evidence type="ECO:0000256" key="14">
    <source>
        <dbReference type="ARBA" id="ARBA00023014"/>
    </source>
</evidence>
<evidence type="ECO:0000313" key="22">
    <source>
        <dbReference type="EMBL" id="OAQ73843.1"/>
    </source>
</evidence>
<dbReference type="GO" id="GO:0051539">
    <property type="term" value="F:4 iron, 4 sulfur cluster binding"/>
    <property type="evidence" value="ECO:0007669"/>
    <property type="project" value="UniProtKB-KW"/>
</dbReference>
<comment type="similarity">
    <text evidence="5">Belongs to the nitrite and sulfite reductase 4Fe-4S domain family.</text>
</comment>
<dbReference type="SUPFAM" id="SSF55124">
    <property type="entry name" value="Nitrite/Sulfite reductase N-terminal domain-like"/>
    <property type="match status" value="1"/>
</dbReference>
<evidence type="ECO:0000256" key="5">
    <source>
        <dbReference type="ARBA" id="ARBA00010429"/>
    </source>
</evidence>
<dbReference type="OrthoDB" id="432169at2759"/>
<evidence type="ECO:0000256" key="19">
    <source>
        <dbReference type="ARBA" id="ARBA00066907"/>
    </source>
</evidence>
<dbReference type="PROSITE" id="PS51296">
    <property type="entry name" value="RIESKE"/>
    <property type="match status" value="1"/>
</dbReference>
<dbReference type="GeneID" id="28854861"/>
<dbReference type="InterPro" id="IPR036136">
    <property type="entry name" value="Nit/Sulf_reduc_fer-like_dom_sf"/>
</dbReference>
<comment type="cofactor">
    <cofactor evidence="2">
        <name>[4Fe-4S] cluster</name>
        <dbReference type="ChEBI" id="CHEBI:49883"/>
    </cofactor>
</comment>
<dbReference type="InterPro" id="IPR012744">
    <property type="entry name" value="Nitri_red_NirB"/>
</dbReference>
<dbReference type="SUPFAM" id="SSF56014">
    <property type="entry name" value="Nitrite and sulphite reductase 4Fe-4S domain-like"/>
    <property type="match status" value="1"/>
</dbReference>
<reference evidence="22 23" key="1">
    <citation type="journal article" date="2016" name="PLoS Pathog.">
        <title>Biosynthesis of antibiotic leucinostatins in bio-control fungus Purpureocillium lilacinum and their inhibition on phytophthora revealed by genome mining.</title>
        <authorList>
            <person name="Wang G."/>
            <person name="Liu Z."/>
            <person name="Lin R."/>
            <person name="Li E."/>
            <person name="Mao Z."/>
            <person name="Ling J."/>
            <person name="Yang Y."/>
            <person name="Yin W.B."/>
            <person name="Xie B."/>
        </authorList>
    </citation>
    <scope>NUCLEOTIDE SEQUENCE [LARGE SCALE GENOMIC DNA]</scope>
    <source>
        <strain evidence="22">170</strain>
    </source>
</reference>
<keyword evidence="14" id="KW-0411">Iron-sulfur</keyword>
<dbReference type="SUPFAM" id="SSF50022">
    <property type="entry name" value="ISP domain"/>
    <property type="match status" value="1"/>
</dbReference>
<dbReference type="InterPro" id="IPR007419">
    <property type="entry name" value="BFD-like_2Fe2S-bd_dom"/>
</dbReference>